<comment type="caution">
    <text evidence="3">The sequence shown here is derived from an EMBL/GenBank/DDBJ whole genome shotgun (WGS) entry which is preliminary data.</text>
</comment>
<organism evidence="3 4">
    <name type="scientific">Lymnaea stagnalis</name>
    <name type="common">Great pond snail</name>
    <name type="synonym">Helix stagnalis</name>
    <dbReference type="NCBI Taxonomy" id="6523"/>
    <lineage>
        <taxon>Eukaryota</taxon>
        <taxon>Metazoa</taxon>
        <taxon>Spiralia</taxon>
        <taxon>Lophotrochozoa</taxon>
        <taxon>Mollusca</taxon>
        <taxon>Gastropoda</taxon>
        <taxon>Heterobranchia</taxon>
        <taxon>Euthyneura</taxon>
        <taxon>Panpulmonata</taxon>
        <taxon>Hygrophila</taxon>
        <taxon>Lymnaeoidea</taxon>
        <taxon>Lymnaeidae</taxon>
        <taxon>Lymnaea</taxon>
    </lineage>
</organism>
<feature type="domain" description="C-type lectin" evidence="2">
    <location>
        <begin position="203"/>
        <end position="308"/>
    </location>
</feature>
<gene>
    <name evidence="3" type="ORF">GSLYS_00019401001</name>
</gene>
<proteinExistence type="predicted"/>
<evidence type="ECO:0000313" key="4">
    <source>
        <dbReference type="Proteomes" id="UP001497497"/>
    </source>
</evidence>
<dbReference type="InterPro" id="IPR016187">
    <property type="entry name" value="CTDL_fold"/>
</dbReference>
<evidence type="ECO:0000313" key="3">
    <source>
        <dbReference type="EMBL" id="CAL1546024.1"/>
    </source>
</evidence>
<dbReference type="InterPro" id="IPR016186">
    <property type="entry name" value="C-type_lectin-like/link_sf"/>
</dbReference>
<dbReference type="SUPFAM" id="SSF56436">
    <property type="entry name" value="C-type lectin-like"/>
    <property type="match status" value="1"/>
</dbReference>
<evidence type="ECO:0000256" key="1">
    <source>
        <dbReference type="SAM" id="SignalP"/>
    </source>
</evidence>
<evidence type="ECO:0000259" key="2">
    <source>
        <dbReference type="PROSITE" id="PS50041"/>
    </source>
</evidence>
<name>A0AAV2ILG7_LYMST</name>
<dbReference type="AlphaFoldDB" id="A0AAV2ILG7"/>
<reference evidence="3 4" key="1">
    <citation type="submission" date="2024-04" db="EMBL/GenBank/DDBJ databases">
        <authorList>
            <consortium name="Genoscope - CEA"/>
            <person name="William W."/>
        </authorList>
    </citation>
    <scope>NUCLEOTIDE SEQUENCE [LARGE SCALE GENOMIC DNA]</scope>
</reference>
<feature type="signal peptide" evidence="1">
    <location>
        <begin position="1"/>
        <end position="20"/>
    </location>
</feature>
<dbReference type="SMART" id="SM00034">
    <property type="entry name" value="CLECT"/>
    <property type="match status" value="1"/>
</dbReference>
<keyword evidence="4" id="KW-1185">Reference proteome</keyword>
<dbReference type="Gene3D" id="3.10.100.10">
    <property type="entry name" value="Mannose-Binding Protein A, subunit A"/>
    <property type="match status" value="1"/>
</dbReference>
<dbReference type="PROSITE" id="PS50041">
    <property type="entry name" value="C_TYPE_LECTIN_2"/>
    <property type="match status" value="1"/>
</dbReference>
<sequence>MTVILLQVVLLFAIMATGQSLTLVAVPATVQVGLTDSLGVNCSVAAGTDPTMASLVTLTLSFSQDSASPQFQALGTVNSFNGVGNSSDPSDGSVTGLIDNAGVSFLRVSWDTPGSVRTGTYKCDAQGLDQVGVPVSATATTNVTEGIADTTVLTDVLITLKKYVKQLSSELVVLRDQFVALAETWEQRLEARRKSLFEESPAFRGSRYYLSKEDPIVMNALAQASCEEFGGNLAEIGDEEEFEFIKEFIQNYTGFVFVVIGGSQYGEPDNWVYPHNNKSLEYFNWAYGYPRLEMAANCLNMWEWFDWNMTNVECLMDSKSWPMRYICEMLVDA</sequence>
<accession>A0AAV2ILG7</accession>
<feature type="chain" id="PRO_5043954379" description="C-type lectin domain-containing protein" evidence="1">
    <location>
        <begin position="21"/>
        <end position="333"/>
    </location>
</feature>
<dbReference type="EMBL" id="CAXITT010000760">
    <property type="protein sequence ID" value="CAL1546024.1"/>
    <property type="molecule type" value="Genomic_DNA"/>
</dbReference>
<keyword evidence="1" id="KW-0732">Signal</keyword>
<protein>
    <recommendedName>
        <fullName evidence="2">C-type lectin domain-containing protein</fullName>
    </recommendedName>
</protein>
<dbReference type="InterPro" id="IPR001304">
    <property type="entry name" value="C-type_lectin-like"/>
</dbReference>
<dbReference type="Proteomes" id="UP001497497">
    <property type="component" value="Unassembled WGS sequence"/>
</dbReference>
<dbReference type="Pfam" id="PF00059">
    <property type="entry name" value="Lectin_C"/>
    <property type="match status" value="1"/>
</dbReference>
<dbReference type="CDD" id="cd00037">
    <property type="entry name" value="CLECT"/>
    <property type="match status" value="1"/>
</dbReference>